<gene>
    <name evidence="3" type="ORF">ADK34_01295</name>
</gene>
<evidence type="ECO:0000313" key="3">
    <source>
        <dbReference type="EMBL" id="KOG36596.1"/>
    </source>
</evidence>
<dbReference type="SUPFAM" id="SSF56300">
    <property type="entry name" value="Metallo-dependent phosphatases"/>
    <property type="match status" value="1"/>
</dbReference>
<keyword evidence="1" id="KW-0547">Nucleotide-binding</keyword>
<dbReference type="Pfam" id="PF00149">
    <property type="entry name" value="Metallophos"/>
    <property type="match status" value="1"/>
</dbReference>
<dbReference type="GO" id="GO:0016787">
    <property type="term" value="F:hydrolase activity"/>
    <property type="evidence" value="ECO:0007669"/>
    <property type="project" value="UniProtKB-KW"/>
</dbReference>
<dbReference type="Gene3D" id="3.60.21.10">
    <property type="match status" value="1"/>
</dbReference>
<dbReference type="EMBL" id="LGUP01000002">
    <property type="protein sequence ID" value="KOG36596.1"/>
    <property type="molecule type" value="Genomic_DNA"/>
</dbReference>
<organism evidence="3 4">
    <name type="scientific">Streptomyces viridochromogenes</name>
    <dbReference type="NCBI Taxonomy" id="1938"/>
    <lineage>
        <taxon>Bacteria</taxon>
        <taxon>Bacillati</taxon>
        <taxon>Actinomycetota</taxon>
        <taxon>Actinomycetes</taxon>
        <taxon>Kitasatosporales</taxon>
        <taxon>Streptomycetaceae</taxon>
        <taxon>Streptomyces</taxon>
    </lineage>
</organism>
<protein>
    <submittedName>
        <fullName evidence="3">Phosphatase</fullName>
    </submittedName>
</protein>
<dbReference type="RefSeq" id="WP_033202331.1">
    <property type="nucleotide sequence ID" value="NZ_LGUP01000002.1"/>
</dbReference>
<sequence>MTAARRFQRIIATTDFHSAFDDAVPMLAHLHAARHDSFVVDCGDFFEGTGYYRLGQGGIEQDILARLYDAVAPGNHGWDHHFEPDLYDITVCANAIDDETGELLFHPLRLVRVGARRVAVTGIIGPQAFNAIPADQRAGHRVTEPVRALRELMLAHHHQADSWVVLSHSGFDEDLKLAESCPFLDVVFAGHCHSDRPEPAVVGDTLVLKGRELAAGYALARPLGSGWAAQVAGFPPAAGLPDELASVRGAIEAIRDQMRTPLGPLRHSYRNGPLDRHAVLLDLADRLHNGLGAEAVVLNETALRSPRLKTVLTHGDLLAIEPFDNQLVHAHVPEHFATDPTALLTHLTQQAGPLVSKPEPLPDRLPTVLTTGYLADTYLGGRTRQAGIRLSQAVQHTLTDGDSR</sequence>
<feature type="domain" description="Calcineurin-like phosphoesterase" evidence="2">
    <location>
        <begin position="9"/>
        <end position="194"/>
    </location>
</feature>
<dbReference type="InterPro" id="IPR029052">
    <property type="entry name" value="Metallo-depent_PP-like"/>
</dbReference>
<evidence type="ECO:0000313" key="4">
    <source>
        <dbReference type="Proteomes" id="UP000037023"/>
    </source>
</evidence>
<dbReference type="AlphaFoldDB" id="A0A0L8LEV1"/>
<reference evidence="3 4" key="1">
    <citation type="submission" date="2015-06" db="EMBL/GenBank/DDBJ databases">
        <authorList>
            <person name="Hoefler B.C."/>
            <person name="Straight P.D."/>
        </authorList>
    </citation>
    <scope>NUCLEOTIDE SEQUENCE [LARGE SCALE GENOMIC DNA]</scope>
    <source>
        <strain evidence="3 4">NRRL 3427</strain>
    </source>
</reference>
<comment type="caution">
    <text evidence="3">The sequence shown here is derived from an EMBL/GenBank/DDBJ whole genome shotgun (WGS) entry which is preliminary data.</text>
</comment>
<dbReference type="GO" id="GO:0009166">
    <property type="term" value="P:nucleotide catabolic process"/>
    <property type="evidence" value="ECO:0007669"/>
    <property type="project" value="InterPro"/>
</dbReference>
<evidence type="ECO:0000256" key="1">
    <source>
        <dbReference type="RuleBase" id="RU362119"/>
    </source>
</evidence>
<dbReference type="InterPro" id="IPR006179">
    <property type="entry name" value="5_nucleotidase/apyrase"/>
</dbReference>
<dbReference type="PANTHER" id="PTHR11575:SF24">
    <property type="entry name" value="5'-NUCLEOTIDASE"/>
    <property type="match status" value="1"/>
</dbReference>
<dbReference type="Proteomes" id="UP000037023">
    <property type="component" value="Unassembled WGS sequence"/>
</dbReference>
<dbReference type="GO" id="GO:0000166">
    <property type="term" value="F:nucleotide binding"/>
    <property type="evidence" value="ECO:0007669"/>
    <property type="project" value="UniProtKB-KW"/>
</dbReference>
<comment type="similarity">
    <text evidence="1">Belongs to the 5'-nucleotidase family.</text>
</comment>
<accession>A0A0L8LEV1</accession>
<dbReference type="OrthoDB" id="9803927at2"/>
<dbReference type="PANTHER" id="PTHR11575">
    <property type="entry name" value="5'-NUCLEOTIDASE-RELATED"/>
    <property type="match status" value="1"/>
</dbReference>
<dbReference type="InterPro" id="IPR004843">
    <property type="entry name" value="Calcineurin-like_PHP"/>
</dbReference>
<keyword evidence="1" id="KW-0378">Hydrolase</keyword>
<dbReference type="PRINTS" id="PR01607">
    <property type="entry name" value="APYRASEFAMLY"/>
</dbReference>
<proteinExistence type="inferred from homology"/>
<name>A0A0L8LEV1_STRVR</name>
<dbReference type="PATRIC" id="fig|1938.6.peg.275"/>
<evidence type="ECO:0000259" key="2">
    <source>
        <dbReference type="Pfam" id="PF00149"/>
    </source>
</evidence>